<dbReference type="STRING" id="1249552.PS2015_1112"/>
<dbReference type="Proteomes" id="UP000065641">
    <property type="component" value="Chromosome"/>
</dbReference>
<dbReference type="SUPFAM" id="SSF52833">
    <property type="entry name" value="Thioredoxin-like"/>
    <property type="match status" value="1"/>
</dbReference>
<dbReference type="SUPFAM" id="SSF50939">
    <property type="entry name" value="Sialidases"/>
    <property type="match status" value="1"/>
</dbReference>
<dbReference type="EMBL" id="CP013189">
    <property type="protein sequence ID" value="ALO45774.1"/>
    <property type="molecule type" value="Genomic_DNA"/>
</dbReference>
<organism evidence="4 5">
    <name type="scientific">Pseudohongiella spirulinae</name>
    <dbReference type="NCBI Taxonomy" id="1249552"/>
    <lineage>
        <taxon>Bacteria</taxon>
        <taxon>Pseudomonadati</taxon>
        <taxon>Pseudomonadota</taxon>
        <taxon>Gammaproteobacteria</taxon>
        <taxon>Pseudomonadales</taxon>
        <taxon>Pseudohongiellaceae</taxon>
        <taxon>Pseudohongiella</taxon>
    </lineage>
</organism>
<dbReference type="PROSITE" id="PS51352">
    <property type="entry name" value="THIOREDOXIN_2"/>
    <property type="match status" value="1"/>
</dbReference>
<dbReference type="KEGG" id="pspi:PS2015_1112"/>
<dbReference type="PROSITE" id="PS00194">
    <property type="entry name" value="THIOREDOXIN_1"/>
    <property type="match status" value="1"/>
</dbReference>
<dbReference type="InterPro" id="IPR017937">
    <property type="entry name" value="Thioredoxin_CS"/>
</dbReference>
<dbReference type="InterPro" id="IPR036278">
    <property type="entry name" value="Sialidase_sf"/>
</dbReference>
<feature type="signal peptide" evidence="2">
    <location>
        <begin position="1"/>
        <end position="19"/>
    </location>
</feature>
<accession>A0A0S2KCG9</accession>
<keyword evidence="5" id="KW-1185">Reference proteome</keyword>
<dbReference type="GO" id="GO:0015036">
    <property type="term" value="F:disulfide oxidoreductase activity"/>
    <property type="evidence" value="ECO:0007669"/>
    <property type="project" value="UniProtKB-ARBA"/>
</dbReference>
<reference evidence="4 5" key="1">
    <citation type="submission" date="2015-11" db="EMBL/GenBank/DDBJ databases">
        <authorList>
            <person name="Zhang Y."/>
            <person name="Guo Z."/>
        </authorList>
    </citation>
    <scope>NUCLEOTIDE SEQUENCE [LARGE SCALE GENOMIC DNA]</scope>
    <source>
        <strain evidence="4 5">KCTC 32221</strain>
    </source>
</reference>
<sequence precursor="true">MRIFATATMWTQACILAFAAGVTFIAPNINAAAIESCDVNSPGLIHCGSAPSATFSDDGSLWVVFEYQQHVWLTKSRDDGRQFDVAIRVTDEPENIETNGENRPKIIVDDDSGSLFVSWTQKTEGMHTGDIRYTYSTDMGSTFEPVRTVNDDGLLTSHRFESMLLTDEGRLYITWLDKRNLEYAKERGEEYRGSGVFYTYSDDNGRSFAPNQKIADHSCECCRIAVAPHGDNGMALMWRHVFDVNTRDHAIATVNGSDVTSVNRATVDDWQIDACPHHGPSMVPADSSETYHMSWFSAGDTHRGLYYGRHDVAIGETSRVKQMDGRPGAGHPSLAVEDDVLHMVWKRFNGVATDLILVSSSDDGTSWSEESVLATTEGGSDHPLLVQGPEGLRVSWMTHEDGYKFVRIADSKPDIRAFTTTTFEDIKTQREGQPFVLALWSVTCPPCMVELDMFGELLKEQPGLPLVLVSTDDIEGMEDALDFLYDYELDGITSWMFADSFTERLRYSIDPNWFGELPRSYYFNENHAAEAHSGILQEDQVRYWLSL</sequence>
<evidence type="ECO:0000313" key="5">
    <source>
        <dbReference type="Proteomes" id="UP000065641"/>
    </source>
</evidence>
<dbReference type="Gene3D" id="2.120.10.10">
    <property type="match status" value="1"/>
</dbReference>
<evidence type="ECO:0000313" key="4">
    <source>
        <dbReference type="EMBL" id="ALO45774.1"/>
    </source>
</evidence>
<keyword evidence="2" id="KW-0732">Signal</keyword>
<gene>
    <name evidence="4" type="ORF">PS2015_1112</name>
</gene>
<dbReference type="InterPro" id="IPR013766">
    <property type="entry name" value="Thioredoxin_domain"/>
</dbReference>
<protein>
    <recommendedName>
        <fullName evidence="3">Thioredoxin domain-containing protein</fullName>
    </recommendedName>
</protein>
<dbReference type="CDD" id="cd15482">
    <property type="entry name" value="Sialidase_non-viral"/>
    <property type="match status" value="1"/>
</dbReference>
<feature type="domain" description="Thioredoxin" evidence="3">
    <location>
        <begin position="406"/>
        <end position="541"/>
    </location>
</feature>
<dbReference type="Gene3D" id="3.40.30.10">
    <property type="entry name" value="Glutaredoxin"/>
    <property type="match status" value="1"/>
</dbReference>
<evidence type="ECO:0000256" key="2">
    <source>
        <dbReference type="SAM" id="SignalP"/>
    </source>
</evidence>
<keyword evidence="1" id="KW-0676">Redox-active center</keyword>
<evidence type="ECO:0000256" key="1">
    <source>
        <dbReference type="ARBA" id="ARBA00023284"/>
    </source>
</evidence>
<evidence type="ECO:0000259" key="3">
    <source>
        <dbReference type="PROSITE" id="PS51352"/>
    </source>
</evidence>
<proteinExistence type="predicted"/>
<feature type="chain" id="PRO_5006601454" description="Thioredoxin domain-containing protein" evidence="2">
    <location>
        <begin position="20"/>
        <end position="547"/>
    </location>
</feature>
<dbReference type="AlphaFoldDB" id="A0A0S2KCG9"/>
<dbReference type="InterPro" id="IPR036249">
    <property type="entry name" value="Thioredoxin-like_sf"/>
</dbReference>
<name>A0A0S2KCG9_9GAMM</name>